<accession>F4LP83</accession>
<sequence>MNDTVFDTAKNGMRSCTVRGVRLHSAYDPQKEADRFVAGLQPDFAPAAIIVTEPALSYCTRPLKERFPAAKIGAVRFSTAFTQSDAEWDFIIPAGQTANNLLSVLDETELVSTLFLSWEPSQRAFPERYAAVRKEIGAAIETARDVLGTRAYFAERWMKNACRFCLSVRRTALIAAGDAPVVVAASGPSLEASLPYIRRLRQSIFLIAVSSAYGPLVAAEIRPDVCISTDGGYWAKKHIERCAVPFAVSAESAVPETLLERELCIPLYYGDAPEAELLRACGIPAIGARRNGTVSGTAAELALALTSGPVFACGLDLASGKGVQHARPNALEAGNAARDYRLNPAQTRLYPSEFESGSLAVYRGWFAARDGDFKNRFFRLTADTAGTYGDTAGASADAGTPGAFSSAGSMLGSIRTLNWNDAIDRFLSGESAGRTKPSIRTVRKIPDQRKRYEILKTFFSDGRPESLPETWLSALAPAEFALWKRNRESHRASSALEEKIRLRLQRIRHVIERRRPQ</sequence>
<dbReference type="RefSeq" id="WP_013758650.1">
    <property type="nucleotide sequence ID" value="NC_015500.1"/>
</dbReference>
<evidence type="ECO:0000259" key="1">
    <source>
        <dbReference type="Pfam" id="PF01973"/>
    </source>
</evidence>
<dbReference type="HOGENOM" id="CLU_037954_0_0_12"/>
<dbReference type="InterPro" id="IPR002826">
    <property type="entry name" value="MptE-like"/>
</dbReference>
<keyword evidence="3" id="KW-1185">Reference proteome</keyword>
<dbReference type="eggNOG" id="COG2604">
    <property type="taxonomic scope" value="Bacteria"/>
</dbReference>
<dbReference type="Pfam" id="PF01973">
    <property type="entry name" value="MptE-like"/>
    <property type="match status" value="1"/>
</dbReference>
<evidence type="ECO:0000313" key="3">
    <source>
        <dbReference type="Proteomes" id="UP000006546"/>
    </source>
</evidence>
<protein>
    <recommendedName>
        <fullName evidence="1">6-hydroxymethylpterin diphosphokinase MptE-like domain-containing protein</fullName>
    </recommendedName>
</protein>
<dbReference type="AlphaFoldDB" id="F4LP83"/>
<reference evidence="3" key="1">
    <citation type="submission" date="2011-04" db="EMBL/GenBank/DDBJ databases">
        <title>The complete genome of Treponema brennaborense DSM 12168.</title>
        <authorList>
            <person name="Lucas S."/>
            <person name="Han J."/>
            <person name="Lapidus A."/>
            <person name="Bruce D."/>
            <person name="Goodwin L."/>
            <person name="Pitluck S."/>
            <person name="Peters L."/>
            <person name="Kyrpides N."/>
            <person name="Mavromatis K."/>
            <person name="Ivanova N."/>
            <person name="Mikhailova N."/>
            <person name="Pagani I."/>
            <person name="Teshima H."/>
            <person name="Detter J.C."/>
            <person name="Tapia R."/>
            <person name="Han C."/>
            <person name="Land M."/>
            <person name="Hauser L."/>
            <person name="Markowitz V."/>
            <person name="Cheng J.-F."/>
            <person name="Hugenholtz P."/>
            <person name="Woyke T."/>
            <person name="Wu D."/>
            <person name="Gronow S."/>
            <person name="Wellnitz S."/>
            <person name="Brambilla E."/>
            <person name="Klenk H.-P."/>
            <person name="Eisen J.A."/>
        </authorList>
    </citation>
    <scope>NUCLEOTIDE SEQUENCE [LARGE SCALE GENOMIC DNA]</scope>
    <source>
        <strain evidence="3">DSM 12168 / CIP 105900 / DD5/3</strain>
    </source>
</reference>
<name>F4LP83_TREBD</name>
<organism evidence="2 3">
    <name type="scientific">Treponema brennaborense (strain DSM 12168 / CIP 105900 / DD5/3)</name>
    <dbReference type="NCBI Taxonomy" id="906968"/>
    <lineage>
        <taxon>Bacteria</taxon>
        <taxon>Pseudomonadati</taxon>
        <taxon>Spirochaetota</taxon>
        <taxon>Spirochaetia</taxon>
        <taxon>Spirochaetales</taxon>
        <taxon>Treponemataceae</taxon>
        <taxon>Treponema</taxon>
    </lineage>
</organism>
<dbReference type="Proteomes" id="UP000006546">
    <property type="component" value="Chromosome"/>
</dbReference>
<dbReference type="KEGG" id="tbe:Trebr_1522"/>
<dbReference type="EMBL" id="CP002696">
    <property type="protein sequence ID" value="AEE16945.1"/>
    <property type="molecule type" value="Genomic_DNA"/>
</dbReference>
<evidence type="ECO:0000313" key="2">
    <source>
        <dbReference type="EMBL" id="AEE16945.1"/>
    </source>
</evidence>
<dbReference type="PANTHER" id="PTHR41786">
    <property type="entry name" value="MOTILITY ACCESSORY FACTOR MAF"/>
    <property type="match status" value="1"/>
</dbReference>
<proteinExistence type="predicted"/>
<gene>
    <name evidence="2" type="ordered locus">Trebr_1522</name>
</gene>
<dbReference type="STRING" id="906968.Trebr_1522"/>
<feature type="domain" description="6-hydroxymethylpterin diphosphokinase MptE-like" evidence="1">
    <location>
        <begin position="177"/>
        <end position="319"/>
    </location>
</feature>
<dbReference type="PANTHER" id="PTHR41786:SF1">
    <property type="entry name" value="6-HYDROXYMETHYLPTERIN DIPHOSPHOKINASE MPTE-LIKE DOMAIN-CONTAINING PROTEIN"/>
    <property type="match status" value="1"/>
</dbReference>